<sequence length="388" mass="44919">MKNLITSDRSQNIVTYYGTEEDYNFIYLALERCDCNLDNLIQMYPKNSSQHEPLSKDFEKLKNTKLRDIKLWNENTCRPSPLLQKLMSEPFSIYDRSDMVSGLVALHKSRIVHRDLKPQNILIIQDSPTLCAKLAEMGISRQLRVCAATGWKAPEQLLHGQQTAAMDLFSLGCILFFSITGGEHPFGNDDDRDQNIKNKAYKPDWFLIKDFPEAVDLISSLIKFEAGERPQANKVLHHPLFWDAKKRLEFLCHTGDCLKEESTLSDDKKTALLRRLEPTANKIVGKNGWGKVRWDKKILNDKIKKDHPNFLCGYKFGSVKHLLLFIRNKYAHYVHDPEEIQKHFGTQDEGFGDYFTSRFPMLFFEVYNVVRDCCKDDVLFKAYFEGGS</sequence>
<dbReference type="SMART" id="SM00580">
    <property type="entry name" value="PUG"/>
    <property type="match status" value="1"/>
</dbReference>
<proteinExistence type="predicted"/>
<name>W9QYG7_9ROSA</name>
<keyword evidence="2" id="KW-0547">Nucleotide-binding</keyword>
<dbReference type="SMART" id="SM00220">
    <property type="entry name" value="S_TKc"/>
    <property type="match status" value="1"/>
</dbReference>
<dbReference type="SUPFAM" id="SSF56112">
    <property type="entry name" value="Protein kinase-like (PK-like)"/>
    <property type="match status" value="1"/>
</dbReference>
<evidence type="ECO:0000256" key="1">
    <source>
        <dbReference type="ARBA" id="ARBA00022729"/>
    </source>
</evidence>
<dbReference type="GO" id="GO:0004521">
    <property type="term" value="F:RNA endonuclease activity"/>
    <property type="evidence" value="ECO:0007669"/>
    <property type="project" value="InterPro"/>
</dbReference>
<dbReference type="PROSITE" id="PS50011">
    <property type="entry name" value="PROTEIN_KINASE_DOM"/>
    <property type="match status" value="1"/>
</dbReference>
<evidence type="ECO:0000256" key="3">
    <source>
        <dbReference type="ARBA" id="ARBA00022840"/>
    </source>
</evidence>
<keyword evidence="1" id="KW-0732">Signal</keyword>
<dbReference type="Pfam" id="PF06479">
    <property type="entry name" value="Ribonuc_2-5A"/>
    <property type="match status" value="1"/>
</dbReference>
<dbReference type="InterPro" id="IPR000719">
    <property type="entry name" value="Prot_kinase_dom"/>
</dbReference>
<dbReference type="Pfam" id="PF00069">
    <property type="entry name" value="Pkinase"/>
    <property type="match status" value="1"/>
</dbReference>
<dbReference type="EMBL" id="KE344020">
    <property type="protein sequence ID" value="EXB51003.1"/>
    <property type="molecule type" value="Genomic_DNA"/>
</dbReference>
<evidence type="ECO:0000313" key="6">
    <source>
        <dbReference type="EMBL" id="EXB51003.1"/>
    </source>
</evidence>
<dbReference type="STRING" id="981085.W9QYG7"/>
<reference evidence="7" key="1">
    <citation type="submission" date="2013-01" db="EMBL/GenBank/DDBJ databases">
        <title>Draft Genome Sequence of a Mulberry Tree, Morus notabilis C.K. Schneid.</title>
        <authorList>
            <person name="He N."/>
            <person name="Zhao S."/>
        </authorList>
    </citation>
    <scope>NUCLEOTIDE SEQUENCE</scope>
</reference>
<dbReference type="AlphaFoldDB" id="W9QYG7"/>
<dbReference type="GO" id="GO:1990604">
    <property type="term" value="C:IRE1-TRAF2-ASK1 complex"/>
    <property type="evidence" value="ECO:0007669"/>
    <property type="project" value="TreeGrafter"/>
</dbReference>
<protein>
    <submittedName>
        <fullName evidence="6">Serine/threonine-protein kinase/endoribonuclease ire-1</fullName>
    </submittedName>
</protein>
<dbReference type="InterPro" id="IPR038357">
    <property type="entry name" value="KEN_sf"/>
</dbReference>
<dbReference type="PROSITE" id="PS00108">
    <property type="entry name" value="PROTEIN_KINASE_ST"/>
    <property type="match status" value="1"/>
</dbReference>
<dbReference type="PROSITE" id="PS51392">
    <property type="entry name" value="KEN"/>
    <property type="match status" value="1"/>
</dbReference>
<dbReference type="PANTHER" id="PTHR13954:SF6">
    <property type="entry name" value="NON-SPECIFIC SERINE_THREONINE PROTEIN KINASE"/>
    <property type="match status" value="1"/>
</dbReference>
<dbReference type="GO" id="GO:0036498">
    <property type="term" value="P:IRE1-mediated unfolded protein response"/>
    <property type="evidence" value="ECO:0007669"/>
    <property type="project" value="TreeGrafter"/>
</dbReference>
<dbReference type="InterPro" id="IPR008271">
    <property type="entry name" value="Ser/Thr_kinase_AS"/>
</dbReference>
<evidence type="ECO:0000256" key="2">
    <source>
        <dbReference type="ARBA" id="ARBA00022741"/>
    </source>
</evidence>
<accession>W9QYG7</accession>
<keyword evidence="6" id="KW-0808">Transferase</keyword>
<dbReference type="GO" id="GO:0005524">
    <property type="term" value="F:ATP binding"/>
    <property type="evidence" value="ECO:0007669"/>
    <property type="project" value="UniProtKB-KW"/>
</dbReference>
<dbReference type="GO" id="GO:0004674">
    <property type="term" value="F:protein serine/threonine kinase activity"/>
    <property type="evidence" value="ECO:0007669"/>
    <property type="project" value="InterPro"/>
</dbReference>
<dbReference type="PANTHER" id="PTHR13954">
    <property type="entry name" value="IRE1-RELATED"/>
    <property type="match status" value="1"/>
</dbReference>
<dbReference type="eggNOG" id="KOG1027">
    <property type="taxonomic scope" value="Eukaryota"/>
</dbReference>
<dbReference type="InterPro" id="IPR045133">
    <property type="entry name" value="IRE1/2-like"/>
</dbReference>
<keyword evidence="7" id="KW-1185">Reference proteome</keyword>
<dbReference type="GO" id="GO:0051082">
    <property type="term" value="F:unfolded protein binding"/>
    <property type="evidence" value="ECO:0007669"/>
    <property type="project" value="TreeGrafter"/>
</dbReference>
<dbReference type="Proteomes" id="UP000030645">
    <property type="component" value="Unassembled WGS sequence"/>
</dbReference>
<keyword evidence="6" id="KW-0418">Kinase</keyword>
<feature type="domain" description="Protein kinase" evidence="4">
    <location>
        <begin position="1"/>
        <end position="241"/>
    </location>
</feature>
<dbReference type="GO" id="GO:0006397">
    <property type="term" value="P:mRNA processing"/>
    <property type="evidence" value="ECO:0007669"/>
    <property type="project" value="InterPro"/>
</dbReference>
<gene>
    <name evidence="6" type="ORF">L484_023705</name>
</gene>
<evidence type="ECO:0000259" key="4">
    <source>
        <dbReference type="PROSITE" id="PS50011"/>
    </source>
</evidence>
<keyword evidence="3" id="KW-0067">ATP-binding</keyword>
<dbReference type="Gene3D" id="1.20.1440.180">
    <property type="entry name" value="KEN domain"/>
    <property type="match status" value="1"/>
</dbReference>
<dbReference type="Gene3D" id="1.10.510.10">
    <property type="entry name" value="Transferase(Phosphotransferase) domain 1"/>
    <property type="match status" value="2"/>
</dbReference>
<feature type="domain" description="KEN" evidence="5">
    <location>
        <begin position="244"/>
        <end position="386"/>
    </location>
</feature>
<evidence type="ECO:0000313" key="7">
    <source>
        <dbReference type="Proteomes" id="UP000030645"/>
    </source>
</evidence>
<dbReference type="InterPro" id="IPR011009">
    <property type="entry name" value="Kinase-like_dom_sf"/>
</dbReference>
<organism evidence="6 7">
    <name type="scientific">Morus notabilis</name>
    <dbReference type="NCBI Taxonomy" id="981085"/>
    <lineage>
        <taxon>Eukaryota</taxon>
        <taxon>Viridiplantae</taxon>
        <taxon>Streptophyta</taxon>
        <taxon>Embryophyta</taxon>
        <taxon>Tracheophyta</taxon>
        <taxon>Spermatophyta</taxon>
        <taxon>Magnoliopsida</taxon>
        <taxon>eudicotyledons</taxon>
        <taxon>Gunneridae</taxon>
        <taxon>Pentapetalae</taxon>
        <taxon>rosids</taxon>
        <taxon>fabids</taxon>
        <taxon>Rosales</taxon>
        <taxon>Moraceae</taxon>
        <taxon>Moreae</taxon>
        <taxon>Morus</taxon>
    </lineage>
</organism>
<dbReference type="InterPro" id="IPR010513">
    <property type="entry name" value="KEN_dom"/>
</dbReference>
<evidence type="ECO:0000259" key="5">
    <source>
        <dbReference type="PROSITE" id="PS51392"/>
    </source>
</evidence>